<dbReference type="EMBL" id="JBBPBN010000276">
    <property type="protein sequence ID" value="KAK8490731.1"/>
    <property type="molecule type" value="Genomic_DNA"/>
</dbReference>
<keyword evidence="2" id="KW-1185">Reference proteome</keyword>
<evidence type="ECO:0000313" key="1">
    <source>
        <dbReference type="EMBL" id="KAK8490731.1"/>
    </source>
</evidence>
<reference evidence="1 2" key="1">
    <citation type="journal article" date="2024" name="G3 (Bethesda)">
        <title>Genome assembly of Hibiscus sabdariffa L. provides insights into metabolisms of medicinal natural products.</title>
        <authorList>
            <person name="Kim T."/>
        </authorList>
    </citation>
    <scope>NUCLEOTIDE SEQUENCE [LARGE SCALE GENOMIC DNA]</scope>
    <source>
        <strain evidence="1">TK-2024</strain>
        <tissue evidence="1">Old leaves</tissue>
    </source>
</reference>
<gene>
    <name evidence="1" type="ORF">V6N11_034949</name>
</gene>
<name>A0ABR2AC96_9ROSI</name>
<organism evidence="1 2">
    <name type="scientific">Hibiscus sabdariffa</name>
    <name type="common">roselle</name>
    <dbReference type="NCBI Taxonomy" id="183260"/>
    <lineage>
        <taxon>Eukaryota</taxon>
        <taxon>Viridiplantae</taxon>
        <taxon>Streptophyta</taxon>
        <taxon>Embryophyta</taxon>
        <taxon>Tracheophyta</taxon>
        <taxon>Spermatophyta</taxon>
        <taxon>Magnoliopsida</taxon>
        <taxon>eudicotyledons</taxon>
        <taxon>Gunneridae</taxon>
        <taxon>Pentapetalae</taxon>
        <taxon>rosids</taxon>
        <taxon>malvids</taxon>
        <taxon>Malvales</taxon>
        <taxon>Malvaceae</taxon>
        <taxon>Malvoideae</taxon>
        <taxon>Hibiscus</taxon>
    </lineage>
</organism>
<dbReference type="Proteomes" id="UP001396334">
    <property type="component" value="Unassembled WGS sequence"/>
</dbReference>
<proteinExistence type="predicted"/>
<comment type="caution">
    <text evidence="1">The sequence shown here is derived from an EMBL/GenBank/DDBJ whole genome shotgun (WGS) entry which is preliminary data.</text>
</comment>
<evidence type="ECO:0000313" key="2">
    <source>
        <dbReference type="Proteomes" id="UP001396334"/>
    </source>
</evidence>
<sequence length="180" mass="20568">MKHIFKATHRNPLPPAQLEDLTSLPSSSLSSSFGASSQPSSKLQLISYDDSINFKNGAIEKYFHKFQHHFLIWSKASTLLKSIKLSLMLVDDQKVYVGSSAVHFFVPAIISHFKMLPHETNTHASTITDKTYKQVLYDLCIEGTQWTKKTLGSRVVKWLQLKLGPKIWIYFMNTRLMPIL</sequence>
<accession>A0ABR2AC96</accession>
<protein>
    <submittedName>
        <fullName evidence="1">Uncharacterized protein</fullName>
    </submittedName>
</protein>